<proteinExistence type="predicted"/>
<evidence type="ECO:0000313" key="1">
    <source>
        <dbReference type="EMBL" id="MFC7666736.1"/>
    </source>
</evidence>
<protein>
    <submittedName>
        <fullName evidence="1">Uncharacterized protein</fullName>
    </submittedName>
</protein>
<dbReference type="Proteomes" id="UP001596513">
    <property type="component" value="Unassembled WGS sequence"/>
</dbReference>
<keyword evidence="2" id="KW-1185">Reference proteome</keyword>
<dbReference type="RefSeq" id="WP_380200687.1">
    <property type="nucleotide sequence ID" value="NZ_JBHTEK010000001.1"/>
</dbReference>
<organism evidence="1 2">
    <name type="scientific">Hymenobacter humi</name>
    <dbReference type="NCBI Taxonomy" id="1411620"/>
    <lineage>
        <taxon>Bacteria</taxon>
        <taxon>Pseudomonadati</taxon>
        <taxon>Bacteroidota</taxon>
        <taxon>Cytophagia</taxon>
        <taxon>Cytophagales</taxon>
        <taxon>Hymenobacteraceae</taxon>
        <taxon>Hymenobacter</taxon>
    </lineage>
</organism>
<evidence type="ECO:0000313" key="2">
    <source>
        <dbReference type="Proteomes" id="UP001596513"/>
    </source>
</evidence>
<dbReference type="EMBL" id="JBHTEK010000001">
    <property type="protein sequence ID" value="MFC7666736.1"/>
    <property type="molecule type" value="Genomic_DNA"/>
</dbReference>
<sequence length="85" mass="9287">MALSKHHSASGFCAFFGWLLVLGLASLGTAAGQAGPGETITQKLAQYEQRGPHEKLFLHLDRPVYLSGETMWFKVYAVEGTHARP</sequence>
<comment type="caution">
    <text evidence="1">The sequence shown here is derived from an EMBL/GenBank/DDBJ whole genome shotgun (WGS) entry which is preliminary data.</text>
</comment>
<accession>A0ABW2U1N4</accession>
<gene>
    <name evidence="1" type="ORF">ACFQT0_04365</name>
</gene>
<reference evidence="2" key="1">
    <citation type="journal article" date="2019" name="Int. J. Syst. Evol. Microbiol.">
        <title>The Global Catalogue of Microorganisms (GCM) 10K type strain sequencing project: providing services to taxonomists for standard genome sequencing and annotation.</title>
        <authorList>
            <consortium name="The Broad Institute Genomics Platform"/>
            <consortium name="The Broad Institute Genome Sequencing Center for Infectious Disease"/>
            <person name="Wu L."/>
            <person name="Ma J."/>
        </authorList>
    </citation>
    <scope>NUCLEOTIDE SEQUENCE [LARGE SCALE GENOMIC DNA]</scope>
    <source>
        <strain evidence="2">JCM 19635</strain>
    </source>
</reference>
<name>A0ABW2U1N4_9BACT</name>